<dbReference type="Proteomes" id="UP000184233">
    <property type="component" value="Unassembled WGS sequence"/>
</dbReference>
<keyword evidence="10 18" id="KW-0808">Transferase</keyword>
<evidence type="ECO:0000256" key="11">
    <source>
        <dbReference type="ARBA" id="ARBA00022692"/>
    </source>
</evidence>
<evidence type="ECO:0000256" key="6">
    <source>
        <dbReference type="ARBA" id="ARBA00012487"/>
    </source>
</evidence>
<comment type="pathway">
    <text evidence="4">Lipid metabolism.</text>
</comment>
<evidence type="ECO:0000256" key="4">
    <source>
        <dbReference type="ARBA" id="ARBA00005189"/>
    </source>
</evidence>
<keyword evidence="13 19" id="KW-1133">Transmembrane helix</keyword>
<sequence>MATKITAILRLMSNMLQRILVGLVGIPLVIGLVYFGGWPFSAVMIIISALALREFYGLGLSKHADANVPFGMIWGICVQLAIAWMVRSPAGLTAGSIVLSAVVVTGTVLALTLELWRNKPNALLNVMSTVTGVIYVSGGLGSLIYLRGYDHPWFLDARFADGGASFILTLFVSVWMCDSVAYFAGMAFGKHKLFPRVSPKKSWEGAVAGGLGAIVAAIVLGGWLLPHAPMWLLATLGGIVGVFGQIGDLAESLMKRDATIKDSSHLIPGHGGVLDRFDSMLFVAPLICAILVLVNLYHG</sequence>
<evidence type="ECO:0000256" key="18">
    <source>
        <dbReference type="RuleBase" id="RU003938"/>
    </source>
</evidence>
<evidence type="ECO:0000256" key="1">
    <source>
        <dbReference type="ARBA" id="ARBA00001698"/>
    </source>
</evidence>
<dbReference type="PROSITE" id="PS01315">
    <property type="entry name" value="CDS"/>
    <property type="match status" value="1"/>
</dbReference>
<dbReference type="PANTHER" id="PTHR46382">
    <property type="entry name" value="PHOSPHATIDATE CYTIDYLYLTRANSFERASE"/>
    <property type="match status" value="1"/>
</dbReference>
<evidence type="ECO:0000256" key="5">
    <source>
        <dbReference type="ARBA" id="ARBA00010185"/>
    </source>
</evidence>
<evidence type="ECO:0000256" key="9">
    <source>
        <dbReference type="ARBA" id="ARBA00022516"/>
    </source>
</evidence>
<protein>
    <recommendedName>
        <fullName evidence="7 18">Phosphatidate cytidylyltransferase</fullName>
        <ecNumber evidence="6 18">2.7.7.41</ecNumber>
    </recommendedName>
</protein>
<dbReference type="GO" id="GO:0005886">
    <property type="term" value="C:plasma membrane"/>
    <property type="evidence" value="ECO:0007669"/>
    <property type="project" value="UniProtKB-SubCell"/>
</dbReference>
<evidence type="ECO:0000256" key="10">
    <source>
        <dbReference type="ARBA" id="ARBA00022679"/>
    </source>
</evidence>
<keyword evidence="14" id="KW-0443">Lipid metabolism</keyword>
<dbReference type="InterPro" id="IPR000374">
    <property type="entry name" value="PC_trans"/>
</dbReference>
<keyword evidence="8" id="KW-1003">Cell membrane</keyword>
<evidence type="ECO:0000256" key="16">
    <source>
        <dbReference type="ARBA" id="ARBA00023209"/>
    </source>
</evidence>
<evidence type="ECO:0000313" key="20">
    <source>
        <dbReference type="EMBL" id="OJX56626.1"/>
    </source>
</evidence>
<comment type="catalytic activity">
    <reaction evidence="1 18">
        <text>a 1,2-diacyl-sn-glycero-3-phosphate + CTP + H(+) = a CDP-1,2-diacyl-sn-glycerol + diphosphate</text>
        <dbReference type="Rhea" id="RHEA:16229"/>
        <dbReference type="ChEBI" id="CHEBI:15378"/>
        <dbReference type="ChEBI" id="CHEBI:33019"/>
        <dbReference type="ChEBI" id="CHEBI:37563"/>
        <dbReference type="ChEBI" id="CHEBI:58332"/>
        <dbReference type="ChEBI" id="CHEBI:58608"/>
        <dbReference type="EC" id="2.7.7.41"/>
    </reaction>
</comment>
<dbReference type="GO" id="GO:0016024">
    <property type="term" value="P:CDP-diacylglycerol biosynthetic process"/>
    <property type="evidence" value="ECO:0007669"/>
    <property type="project" value="UniProtKB-UniPathway"/>
</dbReference>
<evidence type="ECO:0000313" key="21">
    <source>
        <dbReference type="Proteomes" id="UP000184233"/>
    </source>
</evidence>
<keyword evidence="11 18" id="KW-0812">Transmembrane</keyword>
<evidence type="ECO:0000256" key="3">
    <source>
        <dbReference type="ARBA" id="ARBA00005119"/>
    </source>
</evidence>
<comment type="pathway">
    <text evidence="3 18">Phospholipid metabolism; CDP-diacylglycerol biosynthesis; CDP-diacylglycerol from sn-glycerol 3-phosphate: step 3/3.</text>
</comment>
<gene>
    <name evidence="20" type="ORF">BGO89_08725</name>
</gene>
<keyword evidence="15 19" id="KW-0472">Membrane</keyword>
<evidence type="ECO:0000256" key="2">
    <source>
        <dbReference type="ARBA" id="ARBA00004651"/>
    </source>
</evidence>
<feature type="transmembrane region" description="Helical" evidence="19">
    <location>
        <begin position="280"/>
        <end position="298"/>
    </location>
</feature>
<evidence type="ECO:0000256" key="12">
    <source>
        <dbReference type="ARBA" id="ARBA00022695"/>
    </source>
</evidence>
<keyword evidence="16" id="KW-0594">Phospholipid biosynthesis</keyword>
<feature type="transmembrane region" description="Helical" evidence="19">
    <location>
        <begin position="19"/>
        <end position="52"/>
    </location>
</feature>
<keyword evidence="17" id="KW-1208">Phospholipid metabolism</keyword>
<dbReference type="GO" id="GO:0004605">
    <property type="term" value="F:phosphatidate cytidylyltransferase activity"/>
    <property type="evidence" value="ECO:0007669"/>
    <property type="project" value="UniProtKB-EC"/>
</dbReference>
<dbReference type="Pfam" id="PF01148">
    <property type="entry name" value="CTP_transf_1"/>
    <property type="match status" value="1"/>
</dbReference>
<dbReference type="STRING" id="1895771.BGO89_08725"/>
<feature type="transmembrane region" description="Helical" evidence="19">
    <location>
        <begin position="92"/>
        <end position="111"/>
    </location>
</feature>
<organism evidence="20 21">
    <name type="scientific">Candidatus Kapaibacterium thiocyanatum</name>
    <dbReference type="NCBI Taxonomy" id="1895771"/>
    <lineage>
        <taxon>Bacteria</taxon>
        <taxon>Pseudomonadati</taxon>
        <taxon>Candidatus Kapaibacteriota</taxon>
        <taxon>Candidatus Kapaibacteriia</taxon>
        <taxon>Candidatus Kapaibacteriales</taxon>
        <taxon>Candidatus Kapaibacteriaceae</taxon>
        <taxon>Candidatus Kapaibacterium</taxon>
    </lineage>
</organism>
<feature type="transmembrane region" description="Helical" evidence="19">
    <location>
        <begin position="64"/>
        <end position="86"/>
    </location>
</feature>
<evidence type="ECO:0000256" key="17">
    <source>
        <dbReference type="ARBA" id="ARBA00023264"/>
    </source>
</evidence>
<reference evidence="20 21" key="1">
    <citation type="submission" date="2016-09" db="EMBL/GenBank/DDBJ databases">
        <title>Genome-resolved meta-omics ties microbial dynamics to process performance in biotechnology for thiocyanate degradation.</title>
        <authorList>
            <person name="Kantor R.S."/>
            <person name="Huddy R.J."/>
            <person name="Iyer R."/>
            <person name="Thomas B.C."/>
            <person name="Brown C.T."/>
            <person name="Anantharaman K."/>
            <person name="Tringe S."/>
            <person name="Hettich R.L."/>
            <person name="Harrison S.T."/>
            <person name="Banfield J.F."/>
        </authorList>
    </citation>
    <scope>NUCLEOTIDE SEQUENCE [LARGE SCALE GENOMIC DNA]</scope>
    <source>
        <strain evidence="20">59-99</strain>
    </source>
</reference>
<keyword evidence="9" id="KW-0444">Lipid biosynthesis</keyword>
<comment type="similarity">
    <text evidence="5 18">Belongs to the CDS family.</text>
</comment>
<dbReference type="AlphaFoldDB" id="A0A1M3KW13"/>
<name>A0A1M3KW13_9BACT</name>
<feature type="transmembrane region" description="Helical" evidence="19">
    <location>
        <begin position="166"/>
        <end position="185"/>
    </location>
</feature>
<evidence type="ECO:0000256" key="14">
    <source>
        <dbReference type="ARBA" id="ARBA00023098"/>
    </source>
</evidence>
<dbReference type="UniPathway" id="UPA00557">
    <property type="reaction ID" value="UER00614"/>
</dbReference>
<dbReference type="EMBL" id="MKVH01000024">
    <property type="protein sequence ID" value="OJX56626.1"/>
    <property type="molecule type" value="Genomic_DNA"/>
</dbReference>
<feature type="transmembrane region" description="Helical" evidence="19">
    <location>
        <begin position="231"/>
        <end position="250"/>
    </location>
</feature>
<evidence type="ECO:0000256" key="19">
    <source>
        <dbReference type="SAM" id="Phobius"/>
    </source>
</evidence>
<feature type="transmembrane region" description="Helical" evidence="19">
    <location>
        <begin position="123"/>
        <end position="146"/>
    </location>
</feature>
<evidence type="ECO:0000256" key="8">
    <source>
        <dbReference type="ARBA" id="ARBA00022475"/>
    </source>
</evidence>
<accession>A0A1M3KW13</accession>
<dbReference type="PANTHER" id="PTHR46382:SF1">
    <property type="entry name" value="PHOSPHATIDATE CYTIDYLYLTRANSFERASE"/>
    <property type="match status" value="1"/>
</dbReference>
<keyword evidence="12 18" id="KW-0548">Nucleotidyltransferase</keyword>
<evidence type="ECO:0000256" key="7">
    <source>
        <dbReference type="ARBA" id="ARBA00019373"/>
    </source>
</evidence>
<dbReference type="EC" id="2.7.7.41" evidence="6 18"/>
<proteinExistence type="inferred from homology"/>
<comment type="subcellular location">
    <subcellularLocation>
        <location evidence="2">Cell membrane</location>
        <topology evidence="2">Multi-pass membrane protein</topology>
    </subcellularLocation>
</comment>
<feature type="transmembrane region" description="Helical" evidence="19">
    <location>
        <begin position="206"/>
        <end position="225"/>
    </location>
</feature>
<evidence type="ECO:0000256" key="13">
    <source>
        <dbReference type="ARBA" id="ARBA00022989"/>
    </source>
</evidence>
<comment type="caution">
    <text evidence="20">The sequence shown here is derived from an EMBL/GenBank/DDBJ whole genome shotgun (WGS) entry which is preliminary data.</text>
</comment>
<evidence type="ECO:0000256" key="15">
    <source>
        <dbReference type="ARBA" id="ARBA00023136"/>
    </source>
</evidence>